<reference evidence="8 9" key="1">
    <citation type="submission" date="2020-08" db="EMBL/GenBank/DDBJ databases">
        <title>Genomic Encyclopedia of Type Strains, Phase IV (KMG-IV): sequencing the most valuable type-strain genomes for metagenomic binning, comparative biology and taxonomic classification.</title>
        <authorList>
            <person name="Goeker M."/>
        </authorList>
    </citation>
    <scope>NUCLEOTIDE SEQUENCE [LARGE SCALE GENOMIC DNA]</scope>
    <source>
        <strain evidence="8 9">DSM 24696</strain>
    </source>
</reference>
<evidence type="ECO:0000256" key="5">
    <source>
        <dbReference type="ARBA" id="ARBA00023284"/>
    </source>
</evidence>
<evidence type="ECO:0000259" key="7">
    <source>
        <dbReference type="Pfam" id="PF00578"/>
    </source>
</evidence>
<dbReference type="AlphaFoldDB" id="A0A840QKQ3"/>
<evidence type="ECO:0000256" key="6">
    <source>
        <dbReference type="SAM" id="MobiDB-lite"/>
    </source>
</evidence>
<dbReference type="InterPro" id="IPR000866">
    <property type="entry name" value="AhpC/TSA"/>
</dbReference>
<dbReference type="GO" id="GO:0033554">
    <property type="term" value="P:cellular response to stress"/>
    <property type="evidence" value="ECO:0007669"/>
    <property type="project" value="TreeGrafter"/>
</dbReference>
<keyword evidence="5" id="KW-0676">Redox-active center</keyword>
<keyword evidence="2" id="KW-0049">Antioxidant</keyword>
<dbReference type="GO" id="GO:0008379">
    <property type="term" value="F:thioredoxin peroxidase activity"/>
    <property type="evidence" value="ECO:0007669"/>
    <property type="project" value="TreeGrafter"/>
</dbReference>
<name>A0A840QKQ3_9BACI</name>
<keyword evidence="3 8" id="KW-0560">Oxidoreductase</keyword>
<dbReference type="InterPro" id="IPR050217">
    <property type="entry name" value="Peroxiredoxin"/>
</dbReference>
<dbReference type="Proteomes" id="UP000551878">
    <property type="component" value="Unassembled WGS sequence"/>
</dbReference>
<dbReference type="EMBL" id="JACHHB010000001">
    <property type="protein sequence ID" value="MBB5171943.1"/>
    <property type="molecule type" value="Genomic_DNA"/>
</dbReference>
<dbReference type="SUPFAM" id="SSF52833">
    <property type="entry name" value="Thioredoxin-like"/>
    <property type="match status" value="1"/>
</dbReference>
<accession>A0A840QKQ3</accession>
<evidence type="ECO:0000256" key="4">
    <source>
        <dbReference type="ARBA" id="ARBA00023157"/>
    </source>
</evidence>
<dbReference type="Pfam" id="PF00578">
    <property type="entry name" value="AhpC-TSA"/>
    <property type="match status" value="1"/>
</dbReference>
<dbReference type="PANTHER" id="PTHR10681:SF171">
    <property type="entry name" value="PEROXIREDOXIN 4"/>
    <property type="match status" value="1"/>
</dbReference>
<evidence type="ECO:0000313" key="8">
    <source>
        <dbReference type="EMBL" id="MBB5171943.1"/>
    </source>
</evidence>
<keyword evidence="1 8" id="KW-0575">Peroxidase</keyword>
<dbReference type="PANTHER" id="PTHR10681">
    <property type="entry name" value="THIOREDOXIN PEROXIDASE"/>
    <property type="match status" value="1"/>
</dbReference>
<feature type="region of interest" description="Disordered" evidence="6">
    <location>
        <begin position="1"/>
        <end position="22"/>
    </location>
</feature>
<organism evidence="8 9">
    <name type="scientific">Texcoconibacillus texcoconensis</name>
    <dbReference type="NCBI Taxonomy" id="1095777"/>
    <lineage>
        <taxon>Bacteria</taxon>
        <taxon>Bacillati</taxon>
        <taxon>Bacillota</taxon>
        <taxon>Bacilli</taxon>
        <taxon>Bacillales</taxon>
        <taxon>Bacillaceae</taxon>
        <taxon>Texcoconibacillus</taxon>
    </lineage>
</organism>
<dbReference type="GO" id="GO:0042744">
    <property type="term" value="P:hydrogen peroxide catabolic process"/>
    <property type="evidence" value="ECO:0007669"/>
    <property type="project" value="TreeGrafter"/>
</dbReference>
<dbReference type="GO" id="GO:0045454">
    <property type="term" value="P:cell redox homeostasis"/>
    <property type="evidence" value="ECO:0007669"/>
    <property type="project" value="TreeGrafter"/>
</dbReference>
<dbReference type="EC" id="1.11.1.24" evidence="8"/>
<sequence length="82" mass="9482">MPTEFNPGCERPAKKEKSPSIDIEVQNNEEKKEEQVMLKVGKPVPEFTAPAYYQGKFMNVDLSEYKGKWLLLCFYPGDFTFV</sequence>
<protein>
    <submittedName>
        <fullName evidence="8">Peroxiredoxin (Alkyl hydroperoxide reductase subunit C)</fullName>
        <ecNumber evidence="8">1.11.1.24</ecNumber>
    </submittedName>
</protein>
<keyword evidence="9" id="KW-1185">Reference proteome</keyword>
<evidence type="ECO:0000256" key="1">
    <source>
        <dbReference type="ARBA" id="ARBA00022559"/>
    </source>
</evidence>
<evidence type="ECO:0000313" key="9">
    <source>
        <dbReference type="Proteomes" id="UP000551878"/>
    </source>
</evidence>
<proteinExistence type="predicted"/>
<gene>
    <name evidence="8" type="ORF">HNQ41_000083</name>
</gene>
<dbReference type="Gene3D" id="3.40.30.10">
    <property type="entry name" value="Glutaredoxin"/>
    <property type="match status" value="1"/>
</dbReference>
<feature type="domain" description="Alkyl hydroperoxide reductase subunit C/ Thiol specific antioxidant" evidence="7">
    <location>
        <begin position="40"/>
        <end position="82"/>
    </location>
</feature>
<keyword evidence="4" id="KW-1015">Disulfide bond</keyword>
<dbReference type="GO" id="GO:0006979">
    <property type="term" value="P:response to oxidative stress"/>
    <property type="evidence" value="ECO:0007669"/>
    <property type="project" value="TreeGrafter"/>
</dbReference>
<dbReference type="InterPro" id="IPR036249">
    <property type="entry name" value="Thioredoxin-like_sf"/>
</dbReference>
<comment type="caution">
    <text evidence="8">The sequence shown here is derived from an EMBL/GenBank/DDBJ whole genome shotgun (WGS) entry which is preliminary data.</text>
</comment>
<evidence type="ECO:0000256" key="3">
    <source>
        <dbReference type="ARBA" id="ARBA00023002"/>
    </source>
</evidence>
<dbReference type="GO" id="GO:0005829">
    <property type="term" value="C:cytosol"/>
    <property type="evidence" value="ECO:0007669"/>
    <property type="project" value="TreeGrafter"/>
</dbReference>
<evidence type="ECO:0000256" key="2">
    <source>
        <dbReference type="ARBA" id="ARBA00022862"/>
    </source>
</evidence>